<dbReference type="Pfam" id="PF07484">
    <property type="entry name" value="Collar"/>
    <property type="match status" value="1"/>
</dbReference>
<sequence>MSEPFIGQINMWATIFAPVDWSLCEGQLITTASQPALFSLLGSMYGGDGRTNFALPDLRGRTPLGIGNYPYPGYMLSYDQGQAGGLSQVTLDTDQIAHNHEMWASSSTADIALPILSSSSFQFATPPVTPLYARNGGATSKLNDASISSTGGGQSHFNVQPSLSIRFAIAIDGIYPSRN</sequence>
<name>A0ABX7R3Q0_9GAMM</name>
<organism evidence="2 3">
    <name type="scientific">Shewanella sedimentimangrovi</name>
    <dbReference type="NCBI Taxonomy" id="2814293"/>
    <lineage>
        <taxon>Bacteria</taxon>
        <taxon>Pseudomonadati</taxon>
        <taxon>Pseudomonadota</taxon>
        <taxon>Gammaproteobacteria</taxon>
        <taxon>Alteromonadales</taxon>
        <taxon>Shewanellaceae</taxon>
        <taxon>Shewanella</taxon>
    </lineage>
</organism>
<keyword evidence="3" id="KW-1185">Reference proteome</keyword>
<reference evidence="2 3" key="1">
    <citation type="submission" date="2021-03" db="EMBL/GenBank/DDBJ databases">
        <title>Novel species identification of genus Shewanella.</title>
        <authorList>
            <person name="Liu G."/>
            <person name="Zhang Q."/>
        </authorList>
    </citation>
    <scope>NUCLEOTIDE SEQUENCE [LARGE SCALE GENOMIC DNA]</scope>
    <source>
        <strain evidence="2 3">FJAT-52962</strain>
    </source>
</reference>
<evidence type="ECO:0000259" key="1">
    <source>
        <dbReference type="Pfam" id="PF07484"/>
    </source>
</evidence>
<feature type="domain" description="Phage tail collar" evidence="1">
    <location>
        <begin position="7"/>
        <end position="63"/>
    </location>
</feature>
<proteinExistence type="predicted"/>
<evidence type="ECO:0000313" key="2">
    <source>
        <dbReference type="EMBL" id="QSX37416.1"/>
    </source>
</evidence>
<gene>
    <name evidence="2" type="ORF">JYB85_00720</name>
</gene>
<protein>
    <submittedName>
        <fullName evidence="2">Tail fiber protein</fullName>
    </submittedName>
</protein>
<dbReference type="InterPro" id="IPR011083">
    <property type="entry name" value="Phage_tail_collar_dom"/>
</dbReference>
<dbReference type="Proteomes" id="UP000663207">
    <property type="component" value="Chromosome"/>
</dbReference>
<dbReference type="Gene3D" id="3.90.1340.10">
    <property type="entry name" value="Phage tail collar domain"/>
    <property type="match status" value="1"/>
</dbReference>
<dbReference type="SUPFAM" id="SSF88874">
    <property type="entry name" value="Receptor-binding domain of short tail fibre protein gp12"/>
    <property type="match status" value="1"/>
</dbReference>
<dbReference type="EMBL" id="CP071502">
    <property type="protein sequence ID" value="QSX37416.1"/>
    <property type="molecule type" value="Genomic_DNA"/>
</dbReference>
<evidence type="ECO:0000313" key="3">
    <source>
        <dbReference type="Proteomes" id="UP000663207"/>
    </source>
</evidence>
<dbReference type="RefSeq" id="WP_207380647.1">
    <property type="nucleotide sequence ID" value="NZ_CP071502.1"/>
</dbReference>
<accession>A0ABX7R3Q0</accession>
<dbReference type="InterPro" id="IPR037053">
    <property type="entry name" value="Phage_tail_collar_dom_sf"/>
</dbReference>